<sequence length="143" mass="15954">MVPQYSLLTERPDGTAHLSSDIDFVLTMGDDEDVYLACECKRLNVQFKSGKKALVREYLDEGLARFLIGKYSPGLPYALMLGYVMDGNTVSARRALRRALTARTAALRLSSLSASSDDDPFASRHDRVDDCDIEVVHRLLAWP</sequence>
<gene>
    <name evidence="1" type="ORF">FJQ54_04405</name>
</gene>
<evidence type="ECO:0000313" key="2">
    <source>
        <dbReference type="Proteomes" id="UP000319897"/>
    </source>
</evidence>
<accession>A0A501XRX3</accession>
<name>A0A501XRX3_9SPHN</name>
<organism evidence="1 2">
    <name type="scientific">Sandaracinobacter neustonicus</name>
    <dbReference type="NCBI Taxonomy" id="1715348"/>
    <lineage>
        <taxon>Bacteria</taxon>
        <taxon>Pseudomonadati</taxon>
        <taxon>Pseudomonadota</taxon>
        <taxon>Alphaproteobacteria</taxon>
        <taxon>Sphingomonadales</taxon>
        <taxon>Sphingosinicellaceae</taxon>
        <taxon>Sandaracinobacter</taxon>
    </lineage>
</organism>
<dbReference type="EMBL" id="VFSU01000013">
    <property type="protein sequence ID" value="TPE63093.1"/>
    <property type="molecule type" value="Genomic_DNA"/>
</dbReference>
<dbReference type="AlphaFoldDB" id="A0A501XRX3"/>
<dbReference type="OrthoDB" id="277593at2"/>
<dbReference type="Proteomes" id="UP000319897">
    <property type="component" value="Unassembled WGS sequence"/>
</dbReference>
<reference evidence="1 2" key="1">
    <citation type="submission" date="2019-06" db="EMBL/GenBank/DDBJ databases">
        <authorList>
            <person name="Lee I."/>
            <person name="Jang G.I."/>
            <person name="Hwang C.Y."/>
        </authorList>
    </citation>
    <scope>NUCLEOTIDE SEQUENCE [LARGE SCALE GENOMIC DNA]</scope>
    <source>
        <strain evidence="1 2">PAMC 28131</strain>
    </source>
</reference>
<proteinExistence type="predicted"/>
<comment type="caution">
    <text evidence="1">The sequence shown here is derived from an EMBL/GenBank/DDBJ whole genome shotgun (WGS) entry which is preliminary data.</text>
</comment>
<keyword evidence="2" id="KW-1185">Reference proteome</keyword>
<evidence type="ECO:0000313" key="1">
    <source>
        <dbReference type="EMBL" id="TPE63093.1"/>
    </source>
</evidence>
<protein>
    <submittedName>
        <fullName evidence="1">Uncharacterized protein</fullName>
    </submittedName>
</protein>
<dbReference type="RefSeq" id="WP_140927222.1">
    <property type="nucleotide sequence ID" value="NZ_VFSU01000013.1"/>
</dbReference>